<dbReference type="EnsemblMetazoa" id="XM_028663415.1">
    <property type="protein sequence ID" value="XP_028519216.1"/>
    <property type="gene ID" value="LOC114576567"/>
</dbReference>
<keyword evidence="1" id="KW-1015">Disulfide bond</keyword>
<evidence type="ECO:0000313" key="3">
    <source>
        <dbReference type="EnsemblMetazoa" id="XP_028519216.1"/>
    </source>
</evidence>
<feature type="domain" description="Peptidase M12B propeptide" evidence="2">
    <location>
        <begin position="1"/>
        <end position="48"/>
    </location>
</feature>
<keyword evidence="4" id="KW-1185">Reference proteome</keyword>
<protein>
    <recommendedName>
        <fullName evidence="2">Peptidase M12B propeptide domain-containing protein</fullName>
    </recommendedName>
</protein>
<dbReference type="Pfam" id="PF01562">
    <property type="entry name" value="Pep_M12B_propep"/>
    <property type="match status" value="1"/>
</dbReference>
<dbReference type="AlphaFoldDB" id="A0A913YYP2"/>
<name>A0A913YYP2_EXADI</name>
<dbReference type="GeneID" id="114576567"/>
<dbReference type="KEGG" id="epa:114576567"/>
<reference evidence="3" key="1">
    <citation type="submission" date="2022-11" db="UniProtKB">
        <authorList>
            <consortium name="EnsemblMetazoa"/>
        </authorList>
    </citation>
    <scope>IDENTIFICATION</scope>
</reference>
<sequence>FGKDLVLDLHKNVVTVTEDLLVRTFDEQGKEIVERSLVKHCQYQGHIQGDPESIIVLDTCDGLRGMIEDAEQELLIEPFKSKGVNAHKLSRIKKPEKINCGVEGHNRKGLYHNNERVCSNHCNFELV</sequence>
<proteinExistence type="predicted"/>
<dbReference type="PANTHER" id="PTHR11905">
    <property type="entry name" value="ADAM A DISINTEGRIN AND METALLOPROTEASE DOMAIN"/>
    <property type="match status" value="1"/>
</dbReference>
<accession>A0A913YYP2</accession>
<dbReference type="RefSeq" id="XP_028519216.1">
    <property type="nucleotide sequence ID" value="XM_028663415.1"/>
</dbReference>
<dbReference type="PANTHER" id="PTHR11905:SF159">
    <property type="entry name" value="ADAM METALLOPROTEASE"/>
    <property type="match status" value="1"/>
</dbReference>
<dbReference type="Proteomes" id="UP000887567">
    <property type="component" value="Unplaced"/>
</dbReference>
<dbReference type="GO" id="GO:0006509">
    <property type="term" value="P:membrane protein ectodomain proteolysis"/>
    <property type="evidence" value="ECO:0007669"/>
    <property type="project" value="TreeGrafter"/>
</dbReference>
<evidence type="ECO:0000259" key="2">
    <source>
        <dbReference type="Pfam" id="PF01562"/>
    </source>
</evidence>
<dbReference type="OrthoDB" id="5951731at2759"/>
<evidence type="ECO:0000256" key="1">
    <source>
        <dbReference type="ARBA" id="ARBA00023157"/>
    </source>
</evidence>
<evidence type="ECO:0000313" key="4">
    <source>
        <dbReference type="Proteomes" id="UP000887567"/>
    </source>
</evidence>
<organism evidence="3 4">
    <name type="scientific">Exaiptasia diaphana</name>
    <name type="common">Tropical sea anemone</name>
    <name type="synonym">Aiptasia pulchella</name>
    <dbReference type="NCBI Taxonomy" id="2652724"/>
    <lineage>
        <taxon>Eukaryota</taxon>
        <taxon>Metazoa</taxon>
        <taxon>Cnidaria</taxon>
        <taxon>Anthozoa</taxon>
        <taxon>Hexacorallia</taxon>
        <taxon>Actiniaria</taxon>
        <taxon>Aiptasiidae</taxon>
        <taxon>Exaiptasia</taxon>
    </lineage>
</organism>
<dbReference type="InterPro" id="IPR002870">
    <property type="entry name" value="Peptidase_M12B_N"/>
</dbReference>